<protein>
    <submittedName>
        <fullName evidence="1">Uncharacterized protein</fullName>
    </submittedName>
</protein>
<evidence type="ECO:0000313" key="2">
    <source>
        <dbReference type="Proteomes" id="UP001227268"/>
    </source>
</evidence>
<sequence length="973" mass="103345">MPTSQASHTRSNPHPSALPLLIALSLASSATLSHAINVEPRWGQKAAYVPAHQSIYFIGGQVSSWNGSTTTPGVPSITNEILVLDLRTDNPQFATGVSHDLPPTAFHTVAYASKTHQLVSIGGLTGSCAGDAIAHTFDLEGATSWRSVGVQGLVRRRGMGSGFSEKEERVLVVGGLADEYVCSSSTYSYPAYDLLPIPMSSASTVQTSALTYASPASNPQLGVIDFSLTRLPNDTFLLAGGADSSGALVPFNTVGLWDSTTGWRLAKTSGDVPEPRVGHNMMSHPTLDLAILHGGATNTLNLSSTASTTLAFLNTTTLTWTQPSNLQPPTSFARAWHSSVMVDPGVLVTAFGLSAQGVPRNDIVYLDMRSPDSGKWGWKAVWSKGMLDDVPGGVVTTASTSSDSSTNADSNNDKTLLKSILIPVLVLLALGIPCAVWLLRRHVKNVRHRRMAQHFEMDPEEDTHDSRRGSALVVTSALGQFLASRFAGSRGPSSSSLPKPFGGVRINEKGQVVGHNNARDNENVAVAHLKDMFKRVSYGSFNSFDTMESTAQDKEMAEIRAGVVAATMMSTTATNMDSESAEKTAHQWEEIDFGLGKVDEESRRNSAVPRSSASFDESRRGGELVAMIPEVQFEGPFGDEFRVVDEDTGHVAAPPANNAARLSPPALVILPPSQPTTPSIDFNGHASGFNFTGVPSFVESPIDSADSPIKLERGANAAHSSSAIKDEWESLADSLVSHPIFRSSPPPATATATATDLTRALHDDPATRNTMTALPPLVFQQRRASGPGNSSNNAKYATATGLRVSAFSPATVGALQTNRSVSQPSMASPPGRDLISPLSFNGRRSGSGDYRADAKAKAANRVSASGIYDKFRSPYVEAASKPRPASSYTPEQLVAALPSSVTTSPTKRYSTPPLFPPPNSPPPVTPREHAQPAAQFSREGMELYSSKRSSGESTLRIVNMTPDMATGRDAWGV</sequence>
<dbReference type="Proteomes" id="UP001227268">
    <property type="component" value="Unassembled WGS sequence"/>
</dbReference>
<comment type="caution">
    <text evidence="1">The sequence shown here is derived from an EMBL/GenBank/DDBJ whole genome shotgun (WGS) entry which is preliminary data.</text>
</comment>
<evidence type="ECO:0000313" key="1">
    <source>
        <dbReference type="EMBL" id="KAJ9100518.1"/>
    </source>
</evidence>
<gene>
    <name evidence="1" type="ORF">QFC21_003561</name>
</gene>
<reference evidence="1" key="1">
    <citation type="submission" date="2023-04" db="EMBL/GenBank/DDBJ databases">
        <title>Draft Genome sequencing of Naganishia species isolated from polar environments using Oxford Nanopore Technology.</title>
        <authorList>
            <person name="Leo P."/>
            <person name="Venkateswaran K."/>
        </authorList>
    </citation>
    <scope>NUCLEOTIDE SEQUENCE</scope>
    <source>
        <strain evidence="1">MNA-CCFEE 5423</strain>
    </source>
</reference>
<accession>A0ACC2VN51</accession>
<dbReference type="EMBL" id="JASBWT010000011">
    <property type="protein sequence ID" value="KAJ9100518.1"/>
    <property type="molecule type" value="Genomic_DNA"/>
</dbReference>
<keyword evidence="2" id="KW-1185">Reference proteome</keyword>
<organism evidence="1 2">
    <name type="scientific">Naganishia friedmannii</name>
    <dbReference type="NCBI Taxonomy" id="89922"/>
    <lineage>
        <taxon>Eukaryota</taxon>
        <taxon>Fungi</taxon>
        <taxon>Dikarya</taxon>
        <taxon>Basidiomycota</taxon>
        <taxon>Agaricomycotina</taxon>
        <taxon>Tremellomycetes</taxon>
        <taxon>Filobasidiales</taxon>
        <taxon>Filobasidiaceae</taxon>
        <taxon>Naganishia</taxon>
    </lineage>
</organism>
<proteinExistence type="predicted"/>
<name>A0ACC2VN51_9TREE</name>